<dbReference type="OrthoDB" id="9785707at2"/>
<reference evidence="3 4" key="1">
    <citation type="submission" date="2016-10" db="EMBL/GenBank/DDBJ databases">
        <authorList>
            <person name="de Groot N.N."/>
        </authorList>
    </citation>
    <scope>NUCLEOTIDE SEQUENCE [LARGE SCALE GENOMIC DNA]</scope>
    <source>
        <strain evidence="3 4">Calf135</strain>
    </source>
</reference>
<evidence type="ECO:0000313" key="4">
    <source>
        <dbReference type="Proteomes" id="UP000199512"/>
    </source>
</evidence>
<proteinExistence type="inferred from homology"/>
<dbReference type="InterPro" id="IPR003488">
    <property type="entry name" value="DprA"/>
</dbReference>
<evidence type="ECO:0000256" key="1">
    <source>
        <dbReference type="ARBA" id="ARBA00006525"/>
    </source>
</evidence>
<dbReference type="PANTHER" id="PTHR43022:SF1">
    <property type="entry name" value="PROTEIN SMF"/>
    <property type="match status" value="1"/>
</dbReference>
<dbReference type="RefSeq" id="WP_091973159.1">
    <property type="nucleotide sequence ID" value="NZ_FODF01000001.1"/>
</dbReference>
<dbReference type="Pfam" id="PF02481">
    <property type="entry name" value="DNA_processg_A"/>
    <property type="match status" value="1"/>
</dbReference>
<sequence>MYREFYLWANSSLHMSAKVMKRVRERLADKITNFNEVVYEEILRESIMDKHVMERFRKFPYNKEDIYEKELLMKKMNVSYITIDDSDYPEKLKEIYDPPYILYYMGNIELLKDISFAVVGSRKATDYGKNVAKIIVSDLAEKGFVIVSGMARGIDSCAHNFCMKAQMPTIAVMGTSIEKSYPKGSVKLKKEIIESGGLVLSEYFIGAKTEAVYFAMRNRIISALSEGVLVVEAAEKSGALITVDCALQQNRNVYAIPGSIFSENSRACNNIISEGAKLVQKSEDILEDFESILYNKILLNKNNNKKIYKNSGKTTSTCVNIRFDDIDRENISKEEIFIIKILQSKGVLDIDELSVITRYELTDLIYYVNKLILKGFVVEAGFNRYAPNIIR</sequence>
<organism evidence="3 4">
    <name type="scientific">Peptostreptococcus russellii</name>
    <dbReference type="NCBI Taxonomy" id="215200"/>
    <lineage>
        <taxon>Bacteria</taxon>
        <taxon>Bacillati</taxon>
        <taxon>Bacillota</taxon>
        <taxon>Clostridia</taxon>
        <taxon>Peptostreptococcales</taxon>
        <taxon>Peptostreptococcaceae</taxon>
        <taxon>Peptostreptococcus</taxon>
    </lineage>
</organism>
<gene>
    <name evidence="3" type="ORF">SAMN05216454_101123</name>
</gene>
<comment type="similarity">
    <text evidence="1">Belongs to the DprA/Smf family.</text>
</comment>
<dbReference type="EMBL" id="FODF01000001">
    <property type="protein sequence ID" value="SEN18919.1"/>
    <property type="molecule type" value="Genomic_DNA"/>
</dbReference>
<dbReference type="Gene3D" id="3.40.50.450">
    <property type="match status" value="1"/>
</dbReference>
<dbReference type="InterPro" id="IPR057666">
    <property type="entry name" value="DrpA_SLOG"/>
</dbReference>
<protein>
    <submittedName>
        <fullName evidence="3">DNA processing protein</fullName>
    </submittedName>
</protein>
<dbReference type="PANTHER" id="PTHR43022">
    <property type="entry name" value="PROTEIN SMF"/>
    <property type="match status" value="1"/>
</dbReference>
<dbReference type="AlphaFoldDB" id="A0A1H8EHE6"/>
<accession>A0A1H8EHE6</accession>
<dbReference type="SUPFAM" id="SSF102405">
    <property type="entry name" value="MCP/YpsA-like"/>
    <property type="match status" value="1"/>
</dbReference>
<evidence type="ECO:0000259" key="2">
    <source>
        <dbReference type="Pfam" id="PF02481"/>
    </source>
</evidence>
<dbReference type="GO" id="GO:0009294">
    <property type="term" value="P:DNA-mediated transformation"/>
    <property type="evidence" value="ECO:0007669"/>
    <property type="project" value="InterPro"/>
</dbReference>
<dbReference type="NCBIfam" id="TIGR00732">
    <property type="entry name" value="dprA"/>
    <property type="match status" value="1"/>
</dbReference>
<feature type="domain" description="Smf/DprA SLOG" evidence="2">
    <location>
        <begin position="80"/>
        <end position="289"/>
    </location>
</feature>
<keyword evidence="4" id="KW-1185">Reference proteome</keyword>
<name>A0A1H8EHE6_9FIRM</name>
<evidence type="ECO:0000313" key="3">
    <source>
        <dbReference type="EMBL" id="SEN18919.1"/>
    </source>
</evidence>
<dbReference type="STRING" id="215200.SAMN05216454_101123"/>
<dbReference type="Proteomes" id="UP000199512">
    <property type="component" value="Unassembled WGS sequence"/>
</dbReference>